<reference evidence="3 4" key="1">
    <citation type="submission" date="2015-09" db="EMBL/GenBank/DDBJ databases">
        <title>Identification and resolution of microdiversity through metagenomic sequencing of parallel consortia.</title>
        <authorList>
            <person name="Nelson W.C."/>
            <person name="Romine M.F."/>
            <person name="Lindemann S.R."/>
        </authorList>
    </citation>
    <scope>NUCLEOTIDE SEQUENCE [LARGE SCALE GENOMIC DNA]</scope>
    <source>
        <strain evidence="3">Ana</strain>
    </source>
</reference>
<dbReference type="AlphaFoldDB" id="A0A0N8KNG6"/>
<dbReference type="Gene3D" id="2.70.70.10">
    <property type="entry name" value="Glucose Permease (Domain IIA)"/>
    <property type="match status" value="1"/>
</dbReference>
<dbReference type="Pfam" id="PF01551">
    <property type="entry name" value="Peptidase_M23"/>
    <property type="match status" value="1"/>
</dbReference>
<proteinExistence type="predicted"/>
<gene>
    <name evidence="3" type="ORF">HLUCCA11_06355</name>
</gene>
<sequence length="505" mass="55599">MSAAPKDIFSILQRYYLAQQIAAFYRPIAAIFCFNICIYRSDHHTVGTVATVTINDYRFSAHRLGQSNSATLTHCNTHHFLSQLSYGFYRIRHRPAQYPSCTGIYPRPADSRGESDHGRHLGWLPDLAGCQCHLCQRDRWPGYDFDAGRDRLYQSRSLTANFLKLKVHHTADGQTGAENAIVYANKNIDFYIPSRDVSAMTSFFSSAFSWLSNRRKLTKGLSWLMLPIVATGIIFLSATASSAQAYSVQVTPTRPVLGDTLSVKIQGSSNGVTPTVTVDGTTYQAFTLSPNTYRALIPTSPNTKPGRMTLAVSGPDGNNSIAVNIGDRTFNTQYITLSSDRAGLEGTDYEFDRLDELRALRTPQRYWNGPMAKPSTGYISSVYGNRRYYNGVFAEDYYHRGVDYAAGNGSPIYAPAAGRIALIGKVSDGFVLNGNTIGIDHGQGVTSVMIHLSGFAVNEGDMVEKGQLIGYMGATGFATGPNLHWGLFVNDISVDPVPWRYEGVE</sequence>
<feature type="domain" description="M23ase beta-sheet core" evidence="2">
    <location>
        <begin position="398"/>
        <end position="496"/>
    </location>
</feature>
<evidence type="ECO:0000256" key="1">
    <source>
        <dbReference type="SAM" id="Phobius"/>
    </source>
</evidence>
<dbReference type="InterPro" id="IPR050570">
    <property type="entry name" value="Cell_wall_metabolism_enzyme"/>
</dbReference>
<dbReference type="CDD" id="cd12797">
    <property type="entry name" value="M23_peptidase"/>
    <property type="match status" value="1"/>
</dbReference>
<evidence type="ECO:0000259" key="2">
    <source>
        <dbReference type="Pfam" id="PF01551"/>
    </source>
</evidence>
<dbReference type="PANTHER" id="PTHR21666">
    <property type="entry name" value="PEPTIDASE-RELATED"/>
    <property type="match status" value="1"/>
</dbReference>
<feature type="transmembrane region" description="Helical" evidence="1">
    <location>
        <begin position="221"/>
        <end position="240"/>
    </location>
</feature>
<name>A0A0N8KNG6_9CYAN</name>
<keyword evidence="1" id="KW-0472">Membrane</keyword>
<evidence type="ECO:0000313" key="3">
    <source>
        <dbReference type="EMBL" id="KPQ36482.1"/>
    </source>
</evidence>
<accession>A0A0N8KNG6</accession>
<dbReference type="EMBL" id="LJZR01000006">
    <property type="protein sequence ID" value="KPQ36482.1"/>
    <property type="molecule type" value="Genomic_DNA"/>
</dbReference>
<keyword evidence="1" id="KW-1133">Transmembrane helix</keyword>
<comment type="caution">
    <text evidence="3">The sequence shown here is derived from an EMBL/GenBank/DDBJ whole genome shotgun (WGS) entry which is preliminary data.</text>
</comment>
<dbReference type="InterPro" id="IPR016047">
    <property type="entry name" value="M23ase_b-sheet_dom"/>
</dbReference>
<organism evidence="3 4">
    <name type="scientific">Phormidesmis priestleyi Ana</name>
    <dbReference type="NCBI Taxonomy" id="1666911"/>
    <lineage>
        <taxon>Bacteria</taxon>
        <taxon>Bacillati</taxon>
        <taxon>Cyanobacteriota</taxon>
        <taxon>Cyanophyceae</taxon>
        <taxon>Leptolyngbyales</taxon>
        <taxon>Leptolyngbyaceae</taxon>
        <taxon>Phormidesmis</taxon>
    </lineage>
</organism>
<keyword evidence="1" id="KW-0812">Transmembrane</keyword>
<dbReference type="SUPFAM" id="SSF51261">
    <property type="entry name" value="Duplicated hybrid motif"/>
    <property type="match status" value="1"/>
</dbReference>
<dbReference type="InterPro" id="IPR011055">
    <property type="entry name" value="Dup_hybrid_motif"/>
</dbReference>
<dbReference type="Gene3D" id="2.60.40.1590">
    <property type="entry name" value="Peptidoglycan hydrolase domains"/>
    <property type="match status" value="1"/>
</dbReference>
<dbReference type="Proteomes" id="UP000050465">
    <property type="component" value="Unassembled WGS sequence"/>
</dbReference>
<protein>
    <submittedName>
        <fullName evidence="3">Putative metalloendopeptidase</fullName>
    </submittedName>
</protein>
<dbReference type="GO" id="GO:0004222">
    <property type="term" value="F:metalloendopeptidase activity"/>
    <property type="evidence" value="ECO:0007669"/>
    <property type="project" value="TreeGrafter"/>
</dbReference>
<dbReference type="STRING" id="1666911.HLUCCA11_06355"/>
<evidence type="ECO:0000313" key="4">
    <source>
        <dbReference type="Proteomes" id="UP000050465"/>
    </source>
</evidence>
<dbReference type="PATRIC" id="fig|1666911.3.peg.5202"/>
<dbReference type="PANTHER" id="PTHR21666:SF290">
    <property type="entry name" value="PEPTIDASE M23 DOMAIN PROTEIN"/>
    <property type="match status" value="1"/>
</dbReference>